<dbReference type="GO" id="GO:0005109">
    <property type="term" value="F:frizzled binding"/>
    <property type="evidence" value="ECO:0000318"/>
    <property type="project" value="GO_Central"/>
</dbReference>
<evidence type="ECO:0000256" key="8">
    <source>
        <dbReference type="ARBA" id="ARBA00023288"/>
    </source>
</evidence>
<dbReference type="Gene3D" id="3.30.2460.20">
    <property type="match status" value="1"/>
</dbReference>
<dbReference type="PhylomeDB" id="A7S694"/>
<evidence type="ECO:0000256" key="2">
    <source>
        <dbReference type="ARBA" id="ARBA00005683"/>
    </source>
</evidence>
<dbReference type="SMART" id="SM00097">
    <property type="entry name" value="WNT1"/>
    <property type="match status" value="1"/>
</dbReference>
<dbReference type="GO" id="GO:0005125">
    <property type="term" value="F:cytokine activity"/>
    <property type="evidence" value="ECO:0000318"/>
    <property type="project" value="GO_Central"/>
</dbReference>
<sequence>MGISASGSISGNSVSPSCSRVPGLSLQQLRMCLQKPDVIPSVSQGANIGIHECKKQFKYERWNCSTSNDPTVFGTLLKIAHKESAFVYAITSAGVVHAVGKSCSKGNLTECSCESKRGARNQPKGWEWGGCSDNVNYGVWLSKTFVDAPEKADRRARSQRKARAMMNLHNNEAGREAVLALMRVQCRCHGVSSSCAVKTCSKSLPKFEEVGEALKAEYKDAIRAVYIKRKRKLKRKDNKKLRIPSSSLVYLDESPNYCYRDKKLGIDGTSGRECNKNSSGVDGCDLLCCGSGYNTQTVRSVHSCHCRFIWCCNVVCKKCEKIFDRYTCK</sequence>
<keyword evidence="8" id="KW-0449">Lipoprotein</keyword>
<keyword evidence="4" id="KW-0964">Secreted</keyword>
<comment type="function">
    <text evidence="9">Ligand for members of the frizzled family of seven transmembrane receptors.</text>
</comment>
<dbReference type="HOGENOM" id="CLU_033039_1_0_1"/>
<dbReference type="CDD" id="cd19344">
    <property type="entry name" value="Wnt_Wnt16"/>
    <property type="match status" value="1"/>
</dbReference>
<dbReference type="EMBL" id="DS469586">
    <property type="protein sequence ID" value="EDO40822.1"/>
    <property type="molecule type" value="Genomic_DNA"/>
</dbReference>
<evidence type="ECO:0000256" key="5">
    <source>
        <dbReference type="ARBA" id="ARBA00022530"/>
    </source>
</evidence>
<dbReference type="eggNOG" id="KOG3913">
    <property type="taxonomic scope" value="Eukaryota"/>
</dbReference>
<dbReference type="PANTHER" id="PTHR12027">
    <property type="entry name" value="WNT RELATED"/>
    <property type="match status" value="1"/>
</dbReference>
<dbReference type="GO" id="GO:0045165">
    <property type="term" value="P:cell fate commitment"/>
    <property type="evidence" value="ECO:0000318"/>
    <property type="project" value="GO_Central"/>
</dbReference>
<dbReference type="InterPro" id="IPR005817">
    <property type="entry name" value="Wnt"/>
</dbReference>
<evidence type="ECO:0000256" key="1">
    <source>
        <dbReference type="ARBA" id="ARBA00004498"/>
    </source>
</evidence>
<evidence type="ECO:0000256" key="9">
    <source>
        <dbReference type="RuleBase" id="RU003500"/>
    </source>
</evidence>
<keyword evidence="3 9" id="KW-0217">Developmental protein</keyword>
<evidence type="ECO:0000256" key="6">
    <source>
        <dbReference type="ARBA" id="ARBA00022687"/>
    </source>
</evidence>
<dbReference type="Proteomes" id="UP000001593">
    <property type="component" value="Unassembled WGS sequence"/>
</dbReference>
<dbReference type="PRINTS" id="PR01349">
    <property type="entry name" value="WNTPROTEIN"/>
</dbReference>
<dbReference type="Pfam" id="PF00110">
    <property type="entry name" value="wnt"/>
    <property type="match status" value="1"/>
</dbReference>
<dbReference type="OrthoDB" id="5945655at2759"/>
<organism evidence="10 11">
    <name type="scientific">Nematostella vectensis</name>
    <name type="common">Starlet sea anemone</name>
    <dbReference type="NCBI Taxonomy" id="45351"/>
    <lineage>
        <taxon>Eukaryota</taxon>
        <taxon>Metazoa</taxon>
        <taxon>Cnidaria</taxon>
        <taxon>Anthozoa</taxon>
        <taxon>Hexacorallia</taxon>
        <taxon>Actiniaria</taxon>
        <taxon>Edwardsiidae</taxon>
        <taxon>Nematostella</taxon>
    </lineage>
</organism>
<dbReference type="KEGG" id="nve:5512558"/>
<comment type="similarity">
    <text evidence="2 9">Belongs to the Wnt family.</text>
</comment>
<evidence type="ECO:0000256" key="7">
    <source>
        <dbReference type="ARBA" id="ARBA00023157"/>
    </source>
</evidence>
<protein>
    <recommendedName>
        <fullName evidence="9">Protein Wnt</fullName>
    </recommendedName>
</protein>
<evidence type="ECO:0000313" key="10">
    <source>
        <dbReference type="EMBL" id="EDO40822.1"/>
    </source>
</evidence>
<accession>A7S694</accession>
<gene>
    <name evidence="10" type="ORF">NEMVEDRAFT_v1g106241</name>
</gene>
<evidence type="ECO:0000256" key="3">
    <source>
        <dbReference type="ARBA" id="ARBA00022473"/>
    </source>
</evidence>
<keyword evidence="7" id="KW-1015">Disulfide bond</keyword>
<dbReference type="OMA" id="NCTIHDQ"/>
<reference evidence="10 11" key="1">
    <citation type="journal article" date="2007" name="Science">
        <title>Sea anemone genome reveals ancestral eumetazoan gene repertoire and genomic organization.</title>
        <authorList>
            <person name="Putnam N.H."/>
            <person name="Srivastava M."/>
            <person name="Hellsten U."/>
            <person name="Dirks B."/>
            <person name="Chapman J."/>
            <person name="Salamov A."/>
            <person name="Terry A."/>
            <person name="Shapiro H."/>
            <person name="Lindquist E."/>
            <person name="Kapitonov V.V."/>
            <person name="Jurka J."/>
            <person name="Genikhovich G."/>
            <person name="Grigoriev I.V."/>
            <person name="Lucas S.M."/>
            <person name="Steele R.E."/>
            <person name="Finnerty J.R."/>
            <person name="Technau U."/>
            <person name="Martindale M.Q."/>
            <person name="Rokhsar D.S."/>
        </authorList>
    </citation>
    <scope>NUCLEOTIDE SEQUENCE [LARGE SCALE GENOMIC DNA]</scope>
    <source>
        <strain evidence="11">CH2 X CH6</strain>
    </source>
</reference>
<dbReference type="GO" id="GO:0030182">
    <property type="term" value="P:neuron differentiation"/>
    <property type="evidence" value="ECO:0000318"/>
    <property type="project" value="GO_Central"/>
</dbReference>
<dbReference type="GO" id="GO:0005615">
    <property type="term" value="C:extracellular space"/>
    <property type="evidence" value="ECO:0000318"/>
    <property type="project" value="GO_Central"/>
</dbReference>
<dbReference type="PANTHER" id="PTHR12027:SF70">
    <property type="entry name" value="PROTEIN WNT-16"/>
    <property type="match status" value="1"/>
</dbReference>
<comment type="subcellular location">
    <subcellularLocation>
        <location evidence="1 9">Secreted</location>
        <location evidence="1 9">Extracellular space</location>
        <location evidence="1 9">Extracellular matrix</location>
    </subcellularLocation>
</comment>
<dbReference type="FunFam" id="3.30.2460.20:FF:000001">
    <property type="entry name" value="Wnt homolog"/>
    <property type="match status" value="1"/>
</dbReference>
<name>A7S694_NEMVE</name>
<dbReference type="GO" id="GO:0060070">
    <property type="term" value="P:canonical Wnt signaling pathway"/>
    <property type="evidence" value="ECO:0000318"/>
    <property type="project" value="GO_Central"/>
</dbReference>
<keyword evidence="5" id="KW-0272">Extracellular matrix</keyword>
<proteinExistence type="inferred from homology"/>
<evidence type="ECO:0000256" key="4">
    <source>
        <dbReference type="ARBA" id="ARBA00022525"/>
    </source>
</evidence>
<keyword evidence="11" id="KW-1185">Reference proteome</keyword>
<dbReference type="AlphaFoldDB" id="A7S694"/>
<dbReference type="STRING" id="45351.A7S694"/>
<evidence type="ECO:0000313" key="11">
    <source>
        <dbReference type="Proteomes" id="UP000001593"/>
    </source>
</evidence>
<dbReference type="InterPro" id="IPR043158">
    <property type="entry name" value="Wnt_C"/>
</dbReference>
<keyword evidence="6 9" id="KW-0879">Wnt signaling pathway</keyword>
<dbReference type="InParanoid" id="A7S694"/>